<feature type="transmembrane region" description="Helical" evidence="1">
    <location>
        <begin position="65"/>
        <end position="94"/>
    </location>
</feature>
<gene>
    <name evidence="2" type="ORF">J2S74_002898</name>
</gene>
<proteinExistence type="predicted"/>
<evidence type="ECO:0000313" key="2">
    <source>
        <dbReference type="EMBL" id="MDQ0255516.1"/>
    </source>
</evidence>
<organism evidence="2 3">
    <name type="scientific">Evansella vedderi</name>
    <dbReference type="NCBI Taxonomy" id="38282"/>
    <lineage>
        <taxon>Bacteria</taxon>
        <taxon>Bacillati</taxon>
        <taxon>Bacillota</taxon>
        <taxon>Bacilli</taxon>
        <taxon>Bacillales</taxon>
        <taxon>Bacillaceae</taxon>
        <taxon>Evansella</taxon>
    </lineage>
</organism>
<keyword evidence="1" id="KW-0812">Transmembrane</keyword>
<accession>A0ABT9ZWA8</accession>
<keyword evidence="3" id="KW-1185">Reference proteome</keyword>
<feature type="transmembrane region" description="Helical" evidence="1">
    <location>
        <begin position="12"/>
        <end position="45"/>
    </location>
</feature>
<evidence type="ECO:0000256" key="1">
    <source>
        <dbReference type="SAM" id="Phobius"/>
    </source>
</evidence>
<reference evidence="2 3" key="1">
    <citation type="submission" date="2023-07" db="EMBL/GenBank/DDBJ databases">
        <title>Genomic Encyclopedia of Type Strains, Phase IV (KMG-IV): sequencing the most valuable type-strain genomes for metagenomic binning, comparative biology and taxonomic classification.</title>
        <authorList>
            <person name="Goeker M."/>
        </authorList>
    </citation>
    <scope>NUCLEOTIDE SEQUENCE [LARGE SCALE GENOMIC DNA]</scope>
    <source>
        <strain evidence="2 3">DSM 9768</strain>
    </source>
</reference>
<keyword evidence="1" id="KW-0472">Membrane</keyword>
<dbReference type="EMBL" id="JAUSUG010000011">
    <property type="protein sequence ID" value="MDQ0255516.1"/>
    <property type="molecule type" value="Genomic_DNA"/>
</dbReference>
<keyword evidence="1" id="KW-1133">Transmembrane helix</keyword>
<dbReference type="RefSeq" id="WP_307326443.1">
    <property type="nucleotide sequence ID" value="NZ_JAUSUG010000011.1"/>
</dbReference>
<evidence type="ECO:0000313" key="3">
    <source>
        <dbReference type="Proteomes" id="UP001230005"/>
    </source>
</evidence>
<name>A0ABT9ZWA8_9BACI</name>
<dbReference type="Proteomes" id="UP001230005">
    <property type="component" value="Unassembled WGS sequence"/>
</dbReference>
<sequence length="108" mass="12057">MNTNQIMNSFYFLIGGVGLFMIDLSSIILLSTAIFVAATTLFITTSDYIDLVHRAVYSILKGASITYLGVGFFGLVMQFGLLGFFLFLTPFIIFKGWMFSQELKQNLA</sequence>
<comment type="caution">
    <text evidence="2">The sequence shown here is derived from an EMBL/GenBank/DDBJ whole genome shotgun (WGS) entry which is preliminary data.</text>
</comment>
<protein>
    <submittedName>
        <fullName evidence="2">Uncharacterized protein</fullName>
    </submittedName>
</protein>